<proteinExistence type="predicted"/>
<dbReference type="Proteomes" id="UP000075430">
    <property type="component" value="Unassembled WGS sequence"/>
</dbReference>
<protein>
    <submittedName>
        <fullName evidence="1">Replication protein</fullName>
    </submittedName>
</protein>
<dbReference type="STRING" id="1793963.AXI58_10445"/>
<name>A0A150FAR5_9BACI</name>
<gene>
    <name evidence="1" type="ORF">AXI58_10445</name>
</gene>
<organism evidence="1 2">
    <name type="scientific">Bacillus nakamurai</name>
    <dbReference type="NCBI Taxonomy" id="1793963"/>
    <lineage>
        <taxon>Bacteria</taxon>
        <taxon>Bacillati</taxon>
        <taxon>Bacillota</taxon>
        <taxon>Bacilli</taxon>
        <taxon>Bacillales</taxon>
        <taxon>Bacillaceae</taxon>
        <taxon>Bacillus</taxon>
    </lineage>
</organism>
<dbReference type="Gene3D" id="3.40.50.300">
    <property type="entry name" value="P-loop containing nucleotide triphosphate hydrolases"/>
    <property type="match status" value="1"/>
</dbReference>
<dbReference type="AlphaFoldDB" id="A0A150FAR5"/>
<comment type="caution">
    <text evidence="1">The sequence shown here is derived from an EMBL/GenBank/DDBJ whole genome shotgun (WGS) entry which is preliminary data.</text>
</comment>
<sequence>MKKRNYIDEFVEPSYIHESLFVGYLWSNPMLYQRYRTHKITKETFTEPIWYFYFTVGSQMFENGIRDFDDKTVYSFLVSRPKEKNKKSYLDAYNDFGGYESVEELMNECKTDSQNEEYHFNEIQKYESLRKLQDASLIDTSDEKLIEKLTIMTLKQLQLYMQYKHKETFAHINSGDVIEHDLVDGLNETIEDLDSGESMGSPLHDSPRLNRKIKGWKDGSLYYLVLSSGVGKSSIAMEKFILSLFENQEKAILAINEESVKKWRSLLLATISSKILKKPINREKLYEGNFKQEMLNKLNAAKDWAWERGQGLIKTLELKKYRVEDILSRVELYRPKGYNKLIIDTFKPDRSQKDMARWEAFSNSAQELHDLIKEDNQNVGTLATVQLKLGKETRFLDLDSTGKSMEINEVAAVVMMGRLLFADEYTGSKTRYELKPYNYKKDELGNWYEEEYVLDPKKTYLVLFLAKNRFGSEEEQIIYEVNYSINSFEEVAYVKVPRLGGAF</sequence>
<evidence type="ECO:0000313" key="1">
    <source>
        <dbReference type="EMBL" id="KXZ22401.1"/>
    </source>
</evidence>
<keyword evidence="2" id="KW-1185">Reference proteome</keyword>
<dbReference type="EMBL" id="LSBA01000005">
    <property type="protein sequence ID" value="KXZ22401.1"/>
    <property type="molecule type" value="Genomic_DNA"/>
</dbReference>
<dbReference type="OrthoDB" id="2498434at2"/>
<reference evidence="2" key="1">
    <citation type="submission" date="2016-02" db="EMBL/GenBank/DDBJ databases">
        <authorList>
            <person name="Dunlap C."/>
        </authorList>
    </citation>
    <scope>NUCLEOTIDE SEQUENCE [LARGE SCALE GENOMIC DNA]</scope>
    <source>
        <strain evidence="2">NRRL B-41092</strain>
    </source>
</reference>
<dbReference type="RefSeq" id="WP_061520744.1">
    <property type="nucleotide sequence ID" value="NZ_JARLZY010000019.1"/>
</dbReference>
<evidence type="ECO:0000313" key="2">
    <source>
        <dbReference type="Proteomes" id="UP000075430"/>
    </source>
</evidence>
<dbReference type="InterPro" id="IPR027417">
    <property type="entry name" value="P-loop_NTPase"/>
</dbReference>
<accession>A0A150FAR5</accession>